<dbReference type="eggNOG" id="COG1215">
    <property type="taxonomic scope" value="Bacteria"/>
</dbReference>
<protein>
    <recommendedName>
        <fullName evidence="2">Glycosyltransferase 2-like domain-containing protein</fullName>
    </recommendedName>
</protein>
<dbReference type="InterPro" id="IPR001173">
    <property type="entry name" value="Glyco_trans_2-like"/>
</dbReference>
<accession>A0A0A0EBZ7</accession>
<evidence type="ECO:0000313" key="3">
    <source>
        <dbReference type="EMBL" id="KGM46752.1"/>
    </source>
</evidence>
<reference evidence="3 4" key="1">
    <citation type="journal article" date="2015" name="Antonie Van Leeuwenhoek">
        <title>Pseudooceanicola atlanticus gen. nov. sp. nov., isolated from surface seawater of the Atlantic Ocean and reclassification of Oceanicola batsensis, Oceanicola marinus, Oceanicola nitratireducens, Oceanicola nanhaiensis, Oceanicola antarcticus and Oceanicola flagellatus, as Pseudooceanicola batsensis comb. nov., Pseudooceanicola marinus comb. nov., Pseudooceanicola nitratireducens comb. nov., Pseudooceanicola nanhaiensis comb. nov., Pseudooceanicola antarcticus comb. nov., and Pseudooceanicola flagellatus comb. nov.</title>
        <authorList>
            <person name="Lai Q."/>
            <person name="Li G."/>
            <person name="Liu X."/>
            <person name="Du Y."/>
            <person name="Sun F."/>
            <person name="Shao Z."/>
        </authorList>
    </citation>
    <scope>NUCLEOTIDE SEQUENCE [LARGE SCALE GENOMIC DNA]</scope>
    <source>
        <strain evidence="3 4">22II-s11g</strain>
    </source>
</reference>
<name>A0A0A0EBZ7_9RHOB</name>
<dbReference type="InterPro" id="IPR029044">
    <property type="entry name" value="Nucleotide-diphossugar_trans"/>
</dbReference>
<dbReference type="CDD" id="cd00761">
    <property type="entry name" value="Glyco_tranf_GTA_type"/>
    <property type="match status" value="1"/>
</dbReference>
<dbReference type="Proteomes" id="UP000030004">
    <property type="component" value="Unassembled WGS sequence"/>
</dbReference>
<feature type="region of interest" description="Disordered" evidence="1">
    <location>
        <begin position="1172"/>
        <end position="1202"/>
    </location>
</feature>
<dbReference type="PANTHER" id="PTHR22916">
    <property type="entry name" value="GLYCOSYLTRANSFERASE"/>
    <property type="match status" value="1"/>
</dbReference>
<dbReference type="RefSeq" id="WP_043754494.1">
    <property type="nucleotide sequence ID" value="NZ_AQQX01000022.1"/>
</dbReference>
<comment type="caution">
    <text evidence="3">The sequence shown here is derived from an EMBL/GenBank/DDBJ whole genome shotgun (WGS) entry which is preliminary data.</text>
</comment>
<dbReference type="PANTHER" id="PTHR22916:SF3">
    <property type="entry name" value="UDP-GLCNAC:BETAGAL BETA-1,3-N-ACETYLGLUCOSAMINYLTRANSFERASE-LIKE PROTEIN 1"/>
    <property type="match status" value="1"/>
</dbReference>
<dbReference type="SUPFAM" id="SSF53448">
    <property type="entry name" value="Nucleotide-diphospho-sugar transferases"/>
    <property type="match status" value="1"/>
</dbReference>
<dbReference type="AlphaFoldDB" id="A0A0A0EBZ7"/>
<organism evidence="3 4">
    <name type="scientific">Pseudooceanicola atlanticus</name>
    <dbReference type="NCBI Taxonomy" id="1461694"/>
    <lineage>
        <taxon>Bacteria</taxon>
        <taxon>Pseudomonadati</taxon>
        <taxon>Pseudomonadota</taxon>
        <taxon>Alphaproteobacteria</taxon>
        <taxon>Rhodobacterales</taxon>
        <taxon>Paracoccaceae</taxon>
        <taxon>Pseudooceanicola</taxon>
    </lineage>
</organism>
<evidence type="ECO:0000259" key="2">
    <source>
        <dbReference type="Pfam" id="PF00535"/>
    </source>
</evidence>
<keyword evidence="4" id="KW-1185">Reference proteome</keyword>
<proteinExistence type="predicted"/>
<evidence type="ECO:0000313" key="4">
    <source>
        <dbReference type="Proteomes" id="UP000030004"/>
    </source>
</evidence>
<gene>
    <name evidence="3" type="ORF">ATO9_22045</name>
</gene>
<dbReference type="Pfam" id="PF00535">
    <property type="entry name" value="Glycos_transf_2"/>
    <property type="match status" value="1"/>
</dbReference>
<dbReference type="EMBL" id="AQQX01000022">
    <property type="protein sequence ID" value="KGM46752.1"/>
    <property type="molecule type" value="Genomic_DNA"/>
</dbReference>
<dbReference type="STRING" id="1461694.ATO9_22045"/>
<dbReference type="OrthoDB" id="7210452at2"/>
<dbReference type="Gene3D" id="3.90.550.10">
    <property type="entry name" value="Spore Coat Polysaccharide Biosynthesis Protein SpsA, Chain A"/>
    <property type="match status" value="1"/>
</dbReference>
<feature type="region of interest" description="Disordered" evidence="1">
    <location>
        <begin position="335"/>
        <end position="354"/>
    </location>
</feature>
<sequence length="1202" mass="132632">MNSDYSPAFLERIASYPANIQTLLQTELDTELLQEFLSVLHAQDSVEPERFDALMARQPLVDAMLTKLMLSRKFDQVLAGFLAVLENGDPAQCSTQIDVFFRPLADPERPYRYKLDEVIHSPAGNKDGKRNLHILQELIDFNDRVAAYPNTLRDILRREILLAGTPEGTPFLSCLMAAFGGPGNFRGQAALPPGFTVTAGAHFVRTILPITELEPDPRDIETLKAIARERSNTSNVVRLYPPAPLTAVLTSSQTDTTKAFWNALKEDGLLDEVITRATYRKRDAENRPPAIIEVPAHVDLSPLLLAYLCCSGLEDDVLDLRVSLTADDGRWEDQIRGYSDQPKGERIGRFRTGPQKPGVTNDSLEIFLLGEAAVEDENGLTPTRHVDIDSCYAIVLMRKGTRPSGPLLNLDNCVVCSDIASLVEEFSDASARVLQKPVIIIGPQTPQEPELLVTAVQAYWSYSGFYPVTHAEVTYDGESERFAVIPAQAPTLSGLTLTDLTTLPLSRLLGMSNADRVRAEESGIMLVREALAICEPRAGTMTDNQVESLNRSTNLVELTNEDREAIFLGSLLDHDTLSNLSPIAHWPVARLLNHAMERVRHSQTLLREFDTTPSTRAANGILFSYEQIADIPHMIAPTDRFALELSARPGMILKLDDAALSSFLKIARTTPSMDRIAANLAVCSSQICRGNRNHIIPLFEFLACGLPAPALQSALAFAAADNGLNKRARYRVAECMRRYGTTDLQLQFLVQLHESGSDLLGEADFLRMFQKLLSVDTRTVLSNLIGQKVVDLIASTLDFKDTFKTALASGDRDKMIAMMTDPKQVKNVEFIKWMDSLRSHSNELYEARLPVGTAVLPQLSSIYGNKLMGAVFSDVELLEELRTSGLLEDGNDLSLISRNILRDNGPLNAFLADHFEGSNVAPLMIEGETTEAVFANAAQATSGLARSNEGPRVSVIISAYNADLALLKLSLSSALNQTHSNVEVFVVDDASEPENSAAIKAAVEEHEAVTYIRLDNNSGPYVGRNLAIERATGEFIAIQDADDWSHPARFAQQLAAFAESEITQLVTVPHIRIDLYGRIQMEAQFSILGDGPMTSMFRKSVFDTVGDFASVRSRGDVEMRERIRGYYGSHTMKELDLPMMLCFAGSQTLSQKTKSEKHEFLQLFRSNISNRRPTGALRRSGQPLGPDRSIAVPLPLRPTEAF</sequence>
<dbReference type="GO" id="GO:0016758">
    <property type="term" value="F:hexosyltransferase activity"/>
    <property type="evidence" value="ECO:0007669"/>
    <property type="project" value="UniProtKB-ARBA"/>
</dbReference>
<feature type="domain" description="Glycosyltransferase 2-like" evidence="2">
    <location>
        <begin position="954"/>
        <end position="1109"/>
    </location>
</feature>
<evidence type="ECO:0000256" key="1">
    <source>
        <dbReference type="SAM" id="MobiDB-lite"/>
    </source>
</evidence>